<reference evidence="1" key="2">
    <citation type="journal article" date="2024" name="Plant">
        <title>Genomic evolution and insights into agronomic trait innovations of Sesamum species.</title>
        <authorList>
            <person name="Miao H."/>
            <person name="Wang L."/>
            <person name="Qu L."/>
            <person name="Liu H."/>
            <person name="Sun Y."/>
            <person name="Le M."/>
            <person name="Wang Q."/>
            <person name="Wei S."/>
            <person name="Zheng Y."/>
            <person name="Lin W."/>
            <person name="Duan Y."/>
            <person name="Cao H."/>
            <person name="Xiong S."/>
            <person name="Wang X."/>
            <person name="Wei L."/>
            <person name="Li C."/>
            <person name="Ma Q."/>
            <person name="Ju M."/>
            <person name="Zhao R."/>
            <person name="Li G."/>
            <person name="Mu C."/>
            <person name="Tian Q."/>
            <person name="Mei H."/>
            <person name="Zhang T."/>
            <person name="Gao T."/>
            <person name="Zhang H."/>
        </authorList>
    </citation>
    <scope>NUCLEOTIDE SEQUENCE</scope>
    <source>
        <strain evidence="1">G02</strain>
    </source>
</reference>
<comment type="caution">
    <text evidence="1">The sequence shown here is derived from an EMBL/GenBank/DDBJ whole genome shotgun (WGS) entry which is preliminary data.</text>
</comment>
<evidence type="ECO:0000313" key="1">
    <source>
        <dbReference type="EMBL" id="KAL0301654.1"/>
    </source>
</evidence>
<reference evidence="1" key="1">
    <citation type="submission" date="2020-06" db="EMBL/GenBank/DDBJ databases">
        <authorList>
            <person name="Li T."/>
            <person name="Hu X."/>
            <person name="Zhang T."/>
            <person name="Song X."/>
            <person name="Zhang H."/>
            <person name="Dai N."/>
            <person name="Sheng W."/>
            <person name="Hou X."/>
            <person name="Wei L."/>
        </authorList>
    </citation>
    <scope>NUCLEOTIDE SEQUENCE</scope>
    <source>
        <strain evidence="1">G02</strain>
        <tissue evidence="1">Leaf</tissue>
    </source>
</reference>
<sequence length="182" mass="20839">MVERLGRLIKVHFIRNGYFEGSRAEKAREYTQALVAIELRSICTIDIVELRFTSAALKIAGKGSHPAFLFIKLQRPDTIAFNKIKVATREAPLVSSISEDDISTRRARGLWVCLTEMDKVRYLFKIFSDKLNGLFLLNSMTGKSTKFAEILFEKKRILIWDNELPAIKVTRMKTCNMLHVGQ</sequence>
<accession>A0AAW2K4E6</accession>
<proteinExistence type="predicted"/>
<gene>
    <name evidence="1" type="ORF">Sradi_6442200</name>
</gene>
<protein>
    <submittedName>
        <fullName evidence="1">Uncharacterized protein</fullName>
    </submittedName>
</protein>
<dbReference type="AlphaFoldDB" id="A0AAW2K4E6"/>
<organism evidence="1">
    <name type="scientific">Sesamum radiatum</name>
    <name type="common">Black benniseed</name>
    <dbReference type="NCBI Taxonomy" id="300843"/>
    <lineage>
        <taxon>Eukaryota</taxon>
        <taxon>Viridiplantae</taxon>
        <taxon>Streptophyta</taxon>
        <taxon>Embryophyta</taxon>
        <taxon>Tracheophyta</taxon>
        <taxon>Spermatophyta</taxon>
        <taxon>Magnoliopsida</taxon>
        <taxon>eudicotyledons</taxon>
        <taxon>Gunneridae</taxon>
        <taxon>Pentapetalae</taxon>
        <taxon>asterids</taxon>
        <taxon>lamiids</taxon>
        <taxon>Lamiales</taxon>
        <taxon>Pedaliaceae</taxon>
        <taxon>Sesamum</taxon>
    </lineage>
</organism>
<dbReference type="EMBL" id="JACGWJ010000030">
    <property type="protein sequence ID" value="KAL0301654.1"/>
    <property type="molecule type" value="Genomic_DNA"/>
</dbReference>
<name>A0AAW2K4E6_SESRA</name>